<keyword evidence="2" id="KW-1185">Reference proteome</keyword>
<evidence type="ECO:0000313" key="2">
    <source>
        <dbReference type="Proteomes" id="UP001214638"/>
    </source>
</evidence>
<dbReference type="Pfam" id="PF03224">
    <property type="entry name" value="V-ATPase_H_N"/>
    <property type="match status" value="1"/>
</dbReference>
<dbReference type="GO" id="GO:0046961">
    <property type="term" value="F:proton-transporting ATPase activity, rotational mechanism"/>
    <property type="evidence" value="ECO:0007669"/>
    <property type="project" value="InterPro"/>
</dbReference>
<protein>
    <submittedName>
        <fullName evidence="1">Bifunctional ATPase</fullName>
    </submittedName>
</protein>
<dbReference type="InterPro" id="IPR011989">
    <property type="entry name" value="ARM-like"/>
</dbReference>
<dbReference type="InterPro" id="IPR004908">
    <property type="entry name" value="ATPase_V1-cplx_hsu"/>
</dbReference>
<dbReference type="PANTHER" id="PTHR10698:SF0">
    <property type="entry name" value="V-TYPE PROTON ATPASE SUBUNIT H"/>
    <property type="match status" value="1"/>
</dbReference>
<dbReference type="Proteomes" id="UP001214638">
    <property type="component" value="Unassembled WGS sequence"/>
</dbReference>
<dbReference type="AlphaFoldDB" id="A0AAD9UQK6"/>
<reference evidence="1" key="1">
    <citation type="journal article" date="2023" name="Nat. Microbiol.">
        <title>Babesia duncani multi-omics identifies virulence factors and drug targets.</title>
        <authorList>
            <person name="Singh P."/>
            <person name="Lonardi S."/>
            <person name="Liang Q."/>
            <person name="Vydyam P."/>
            <person name="Khabirova E."/>
            <person name="Fang T."/>
            <person name="Gihaz S."/>
            <person name="Thekkiniath J."/>
            <person name="Munshi M."/>
            <person name="Abel S."/>
            <person name="Ciampossin L."/>
            <person name="Batugedara G."/>
            <person name="Gupta M."/>
            <person name="Lu X.M."/>
            <person name="Lenz T."/>
            <person name="Chakravarty S."/>
            <person name="Cornillot E."/>
            <person name="Hu Y."/>
            <person name="Ma W."/>
            <person name="Gonzalez L.M."/>
            <person name="Sanchez S."/>
            <person name="Estrada K."/>
            <person name="Sanchez-Flores A."/>
            <person name="Montero E."/>
            <person name="Harb O.S."/>
            <person name="Le Roch K.G."/>
            <person name="Mamoun C.B."/>
        </authorList>
    </citation>
    <scope>NUCLEOTIDE SEQUENCE</scope>
    <source>
        <strain evidence="1">WA1</strain>
    </source>
</reference>
<dbReference type="KEGG" id="bdw:94335297"/>
<evidence type="ECO:0000313" key="1">
    <source>
        <dbReference type="EMBL" id="KAK2197995.1"/>
    </source>
</evidence>
<dbReference type="RefSeq" id="XP_067804837.1">
    <property type="nucleotide sequence ID" value="XM_067946046.1"/>
</dbReference>
<name>A0AAD9UQK6_9APIC</name>
<comment type="caution">
    <text evidence="1">The sequence shown here is derived from an EMBL/GenBank/DDBJ whole genome shotgun (WGS) entry which is preliminary data.</text>
</comment>
<proteinExistence type="predicted"/>
<dbReference type="InterPro" id="IPR016024">
    <property type="entry name" value="ARM-type_fold"/>
</dbReference>
<accession>A0AAD9UQK6</accession>
<gene>
    <name evidence="1" type="ORF">BdWA1_000999</name>
</gene>
<dbReference type="Gene3D" id="1.25.10.10">
    <property type="entry name" value="Leucine-rich Repeat Variant"/>
    <property type="match status" value="1"/>
</dbReference>
<organism evidence="1 2">
    <name type="scientific">Babesia duncani</name>
    <dbReference type="NCBI Taxonomy" id="323732"/>
    <lineage>
        <taxon>Eukaryota</taxon>
        <taxon>Sar</taxon>
        <taxon>Alveolata</taxon>
        <taxon>Apicomplexa</taxon>
        <taxon>Aconoidasida</taxon>
        <taxon>Piroplasmida</taxon>
        <taxon>Babesiidae</taxon>
        <taxon>Babesia</taxon>
    </lineage>
</organism>
<dbReference type="PANTHER" id="PTHR10698">
    <property type="entry name" value="V-TYPE PROTON ATPASE SUBUNIT H"/>
    <property type="match status" value="1"/>
</dbReference>
<dbReference type="GO" id="GO:0000221">
    <property type="term" value="C:vacuolar proton-transporting V-type ATPase, V1 domain"/>
    <property type="evidence" value="ECO:0007669"/>
    <property type="project" value="InterPro"/>
</dbReference>
<dbReference type="GeneID" id="94335297"/>
<dbReference type="EMBL" id="JALLKP010000001">
    <property type="protein sequence ID" value="KAK2197995.1"/>
    <property type="molecule type" value="Genomic_DNA"/>
</dbReference>
<sequence length="328" mass="37792">MEPEALNKFMLKVKPTYDLVTPDFQEWLDSGALDVPSVELLKQLAEINTIGQSEFVNENDAICKILLNATYAAGPGLLRNYALERLCDICRVNNAIYSRLLHILSDRDVFEIYYDIATHEKDPKIVEKILFLLAGLIIAGKERFTREQVEKLLAGIDKAAIDDAAKLYAIANVLKGEEYRKMVFECEFIMRIIKRGLDKEALPNAQYKAVYCLWLLTRHQENIQVLFDKGILDVFCDLFCSTKIEKIVRVGLLVLKSLFDNQKCLELMVERNVAQTLTLLEYDKWRDLELYDNIHQTHAILECRTCKLRLVCLVYFLFLAILNATARN</sequence>
<dbReference type="SUPFAM" id="SSF48371">
    <property type="entry name" value="ARM repeat"/>
    <property type="match status" value="1"/>
</dbReference>